<dbReference type="InterPro" id="IPR014710">
    <property type="entry name" value="RmlC-like_jellyroll"/>
</dbReference>
<dbReference type="GO" id="GO:0071111">
    <property type="term" value="F:cyclic-guanylate-specific phosphodiesterase activity"/>
    <property type="evidence" value="ECO:0007669"/>
    <property type="project" value="InterPro"/>
</dbReference>
<dbReference type="PRINTS" id="PR00103">
    <property type="entry name" value="CAMPKINASE"/>
</dbReference>
<dbReference type="InterPro" id="IPR035919">
    <property type="entry name" value="EAL_sf"/>
</dbReference>
<organism evidence="3 4">
    <name type="scientific">Candidatus Gallionella acididurans</name>
    <dbReference type="NCBI Taxonomy" id="1796491"/>
    <lineage>
        <taxon>Bacteria</taxon>
        <taxon>Pseudomonadati</taxon>
        <taxon>Pseudomonadota</taxon>
        <taxon>Betaproteobacteria</taxon>
        <taxon>Nitrosomonadales</taxon>
        <taxon>Gallionellaceae</taxon>
        <taxon>Gallionella</taxon>
    </lineage>
</organism>
<reference evidence="3 4" key="1">
    <citation type="submission" date="2016-02" db="EMBL/GenBank/DDBJ databases">
        <authorList>
            <person name="Wen L."/>
            <person name="He K."/>
            <person name="Yang H."/>
        </authorList>
    </citation>
    <scope>NUCLEOTIDE SEQUENCE [LARGE SCALE GENOMIC DNA]</scope>
    <source>
        <strain evidence="3">ShG14-8</strain>
    </source>
</reference>
<dbReference type="InterPro" id="IPR000595">
    <property type="entry name" value="cNMP-bd_dom"/>
</dbReference>
<comment type="caution">
    <text evidence="3">The sequence shown here is derived from an EMBL/GenBank/DDBJ whole genome shotgun (WGS) entry which is preliminary data.</text>
</comment>
<feature type="domain" description="Cyclic nucleotide-binding" evidence="1">
    <location>
        <begin position="1"/>
        <end position="108"/>
    </location>
</feature>
<evidence type="ECO:0000259" key="2">
    <source>
        <dbReference type="PROSITE" id="PS50883"/>
    </source>
</evidence>
<dbReference type="PANTHER" id="PTHR33121">
    <property type="entry name" value="CYCLIC DI-GMP PHOSPHODIESTERASE PDEF"/>
    <property type="match status" value="1"/>
</dbReference>
<reference evidence="3 4" key="2">
    <citation type="submission" date="2016-03" db="EMBL/GenBank/DDBJ databases">
        <title>New uncultured bacterium of the family Gallionellaceae from acid mine drainage: description and reconstruction of genome based on metagenomic analysis of microbial community.</title>
        <authorList>
            <person name="Kadnikov V."/>
            <person name="Ivasenko D."/>
            <person name="Beletsky A."/>
            <person name="Mardanov A."/>
            <person name="Danilova E."/>
            <person name="Pimenov N."/>
            <person name="Karnachuk O."/>
            <person name="Ravin N."/>
        </authorList>
    </citation>
    <scope>NUCLEOTIDE SEQUENCE [LARGE SCALE GENOMIC DNA]</scope>
    <source>
        <strain evidence="3">ShG14-8</strain>
    </source>
</reference>
<dbReference type="Pfam" id="PF00027">
    <property type="entry name" value="cNMP_binding"/>
    <property type="match status" value="1"/>
</dbReference>
<dbReference type="Gene3D" id="2.60.120.10">
    <property type="entry name" value="Jelly Rolls"/>
    <property type="match status" value="1"/>
</dbReference>
<protein>
    <submittedName>
        <fullName evidence="3">Diguanylate phosphodiesterase</fullName>
    </submittedName>
</protein>
<evidence type="ECO:0000313" key="3">
    <source>
        <dbReference type="EMBL" id="KXS33558.1"/>
    </source>
</evidence>
<gene>
    <name evidence="3" type="ORF">AWT59_0278</name>
</gene>
<accession>A0A139BXG4</accession>
<sequence length="400" mass="45322">MFDEFDREIFTGGQLIFKYGDMGDCAYLIEEGSVEVLVTKDGGEQRIRSIGKGELFGEVSLIDYRPRTATVKALERTVLVPIPRKMMEGLLEKSDPILRHLLLVILERFRHRNNNSMLPETGTTIPPEQSKRHSIVRGEATQKLSLAHGLKRALTHEEFRLYYQPICNLADGRIAGFEELIRWHHPSDGVMQPKDFLWIAEQTGLIHEIGLWALKRTSRDWPTLRKFTDYQFPFINVNISASQLNNEMFVEDVEAIIAGQNLNAAELKLELTETAMVEHPESALKIMRRLIKLGCGLVLDDYGAGHSGLKHLQQYPLTTLKLDGTFVEPMLQSAQSREIVRSSIALAHSLGMTVIAESVETEGLREKLLEMKCDFGQGWYFGRPATLQELALRYAKPDSS</sequence>
<dbReference type="EMBL" id="LSLI01000004">
    <property type="protein sequence ID" value="KXS33558.1"/>
    <property type="molecule type" value="Genomic_DNA"/>
</dbReference>
<dbReference type="PROSITE" id="PS00889">
    <property type="entry name" value="CNMP_BINDING_2"/>
    <property type="match status" value="1"/>
</dbReference>
<dbReference type="SUPFAM" id="SSF51206">
    <property type="entry name" value="cAMP-binding domain-like"/>
    <property type="match status" value="1"/>
</dbReference>
<evidence type="ECO:0000259" key="1">
    <source>
        <dbReference type="PROSITE" id="PS50042"/>
    </source>
</evidence>
<dbReference type="CDD" id="cd00038">
    <property type="entry name" value="CAP_ED"/>
    <property type="match status" value="1"/>
</dbReference>
<dbReference type="Gene3D" id="3.20.20.450">
    <property type="entry name" value="EAL domain"/>
    <property type="match status" value="1"/>
</dbReference>
<dbReference type="SMART" id="SM00052">
    <property type="entry name" value="EAL"/>
    <property type="match status" value="1"/>
</dbReference>
<evidence type="ECO:0000313" key="4">
    <source>
        <dbReference type="Proteomes" id="UP000070578"/>
    </source>
</evidence>
<dbReference type="InterPro" id="IPR018488">
    <property type="entry name" value="cNMP-bd_CS"/>
</dbReference>
<dbReference type="AlphaFoldDB" id="A0A139BXG4"/>
<name>A0A139BXG4_9PROT</name>
<dbReference type="InterPro" id="IPR001633">
    <property type="entry name" value="EAL_dom"/>
</dbReference>
<feature type="domain" description="EAL" evidence="2">
    <location>
        <begin position="143"/>
        <end position="398"/>
    </location>
</feature>
<dbReference type="PROSITE" id="PS50883">
    <property type="entry name" value="EAL"/>
    <property type="match status" value="1"/>
</dbReference>
<dbReference type="PANTHER" id="PTHR33121:SF70">
    <property type="entry name" value="SIGNALING PROTEIN YKOW"/>
    <property type="match status" value="1"/>
</dbReference>
<dbReference type="Pfam" id="PF00563">
    <property type="entry name" value="EAL"/>
    <property type="match status" value="1"/>
</dbReference>
<dbReference type="PROSITE" id="PS50042">
    <property type="entry name" value="CNMP_BINDING_3"/>
    <property type="match status" value="1"/>
</dbReference>
<dbReference type="Proteomes" id="UP000070578">
    <property type="component" value="Unassembled WGS sequence"/>
</dbReference>
<proteinExistence type="predicted"/>
<dbReference type="InterPro" id="IPR050706">
    <property type="entry name" value="Cyclic-di-GMP_PDE-like"/>
</dbReference>
<dbReference type="SUPFAM" id="SSF141868">
    <property type="entry name" value="EAL domain-like"/>
    <property type="match status" value="1"/>
</dbReference>
<dbReference type="CDD" id="cd01948">
    <property type="entry name" value="EAL"/>
    <property type="match status" value="1"/>
</dbReference>
<dbReference type="InterPro" id="IPR018490">
    <property type="entry name" value="cNMP-bd_dom_sf"/>
</dbReference>
<dbReference type="SMART" id="SM00100">
    <property type="entry name" value="cNMP"/>
    <property type="match status" value="1"/>
</dbReference>